<organism evidence="3 4">
    <name type="scientific">Eptatretus burgeri</name>
    <name type="common">Inshore hagfish</name>
    <dbReference type="NCBI Taxonomy" id="7764"/>
    <lineage>
        <taxon>Eukaryota</taxon>
        <taxon>Metazoa</taxon>
        <taxon>Chordata</taxon>
        <taxon>Craniata</taxon>
        <taxon>Vertebrata</taxon>
        <taxon>Cyclostomata</taxon>
        <taxon>Myxini</taxon>
        <taxon>Myxiniformes</taxon>
        <taxon>Myxinidae</taxon>
        <taxon>Eptatretinae</taxon>
        <taxon>Eptatretus</taxon>
    </lineage>
</organism>
<dbReference type="PANTHER" id="PTHR16520">
    <property type="entry name" value="KINETOCHORE SCAFFOLD 1"/>
    <property type="match status" value="1"/>
</dbReference>
<dbReference type="AlphaFoldDB" id="A0A8C4QVP8"/>
<dbReference type="InterPro" id="IPR037388">
    <property type="entry name" value="Blinkin"/>
</dbReference>
<evidence type="ECO:0000256" key="1">
    <source>
        <dbReference type="SAM" id="Coils"/>
    </source>
</evidence>
<dbReference type="OMA" id="FEITFSL"/>
<dbReference type="Ensembl" id="ENSEBUT00000021490.1">
    <property type="protein sequence ID" value="ENSEBUP00000020914.1"/>
    <property type="gene ID" value="ENSEBUG00000012925.1"/>
</dbReference>
<sequence>MKKETISSTVLSKTKEIHSLKAEKADVKARCKEQRKKNTELIKELQEMEQELVKSLHSKTDYWGLSEWRLVNWDGNEAIFSFFFDSLVLAISFGRPLDTELCPAQPHMEVTKVNLVSFLDETHASDFARLVHRLLFSSAHMSEWQSQCGDTNQLSQLLLTVSTRVNVARSLFEELEALECNSFDMEIFSIKVEELRVSFVFSSLPAYAKFAIIFNVTPAYPHEPMHFEFRPMIGNISDMDVKKAVEAETPGRYYLWRLVNQVYHSLLLPPQKKMFHHQ</sequence>
<accession>A0A8C4QVP8</accession>
<feature type="domain" description="Knl1 C-terminal RWD" evidence="2">
    <location>
        <begin position="13"/>
        <end position="171"/>
    </location>
</feature>
<proteinExistence type="predicted"/>
<dbReference type="Pfam" id="PF18210">
    <property type="entry name" value="Knl1_RWD_C"/>
    <property type="match status" value="1"/>
</dbReference>
<reference evidence="3" key="2">
    <citation type="submission" date="2025-09" db="UniProtKB">
        <authorList>
            <consortium name="Ensembl"/>
        </authorList>
    </citation>
    <scope>IDENTIFICATION</scope>
</reference>
<evidence type="ECO:0000313" key="3">
    <source>
        <dbReference type="Ensembl" id="ENSEBUP00000020914.1"/>
    </source>
</evidence>
<dbReference type="GO" id="GO:0034501">
    <property type="term" value="P:protein localization to kinetochore"/>
    <property type="evidence" value="ECO:0007669"/>
    <property type="project" value="InterPro"/>
</dbReference>
<reference evidence="3" key="1">
    <citation type="submission" date="2025-08" db="UniProtKB">
        <authorList>
            <consortium name="Ensembl"/>
        </authorList>
    </citation>
    <scope>IDENTIFICATION</scope>
</reference>
<dbReference type="GeneTree" id="ENSGT00410000025918"/>
<dbReference type="GO" id="GO:0005634">
    <property type="term" value="C:nucleus"/>
    <property type="evidence" value="ECO:0007669"/>
    <property type="project" value="TreeGrafter"/>
</dbReference>
<protein>
    <recommendedName>
        <fullName evidence="2">Knl1 C-terminal RWD domain-containing protein</fullName>
    </recommendedName>
</protein>
<dbReference type="PANTHER" id="PTHR16520:SF3">
    <property type="entry name" value="KINETOCHORE SCAFFOLD 1"/>
    <property type="match status" value="1"/>
</dbReference>
<dbReference type="InterPro" id="IPR040850">
    <property type="entry name" value="Knl1_RWD_C"/>
</dbReference>
<name>A0A8C4QVP8_EPTBU</name>
<evidence type="ECO:0000259" key="2">
    <source>
        <dbReference type="Pfam" id="PF18210"/>
    </source>
</evidence>
<dbReference type="Proteomes" id="UP000694388">
    <property type="component" value="Unplaced"/>
</dbReference>
<dbReference type="GO" id="GO:0008608">
    <property type="term" value="P:attachment of spindle microtubules to kinetochore"/>
    <property type="evidence" value="ECO:0007669"/>
    <property type="project" value="InterPro"/>
</dbReference>
<keyword evidence="1" id="KW-0175">Coiled coil</keyword>
<keyword evidence="4" id="KW-1185">Reference proteome</keyword>
<feature type="coiled-coil region" evidence="1">
    <location>
        <begin position="17"/>
        <end position="58"/>
    </location>
</feature>
<evidence type="ECO:0000313" key="4">
    <source>
        <dbReference type="Proteomes" id="UP000694388"/>
    </source>
</evidence>